<feature type="transmembrane region" description="Helical" evidence="8">
    <location>
        <begin position="460"/>
        <end position="485"/>
    </location>
</feature>
<reference evidence="11" key="1">
    <citation type="submission" date="2018-06" db="EMBL/GenBank/DDBJ databases">
        <title>The Anaplasma ovis genome reveals a high proportion of pseudogenes.</title>
        <authorList>
            <person name="Liu Z."/>
            <person name="Peasley A.M."/>
            <person name="Yang J."/>
            <person name="Li Y."/>
            <person name="Guan G."/>
            <person name="Luo J."/>
            <person name="Yin H."/>
            <person name="Brayton K.A."/>
        </authorList>
    </citation>
    <scope>NUCLEOTIDE SEQUENCE [LARGE SCALE GENOMIC DNA]</scope>
    <source>
        <strain evidence="11">Haibei</strain>
    </source>
</reference>
<proteinExistence type="predicted"/>
<evidence type="ECO:0000256" key="2">
    <source>
        <dbReference type="ARBA" id="ARBA00022448"/>
    </source>
</evidence>
<feature type="transmembrane region" description="Helical" evidence="8">
    <location>
        <begin position="282"/>
        <end position="309"/>
    </location>
</feature>
<name>A0A2Z2LB78_9RICK</name>
<keyword evidence="11" id="KW-1185">Reference proteome</keyword>
<feature type="transmembrane region" description="Helical" evidence="8">
    <location>
        <begin position="48"/>
        <end position="74"/>
    </location>
</feature>
<feature type="domain" description="ABC transmembrane type-1" evidence="9">
    <location>
        <begin position="48"/>
        <end position="251"/>
    </location>
</feature>
<gene>
    <name evidence="10" type="ORF">AOV_00695</name>
</gene>
<feature type="transmembrane region" description="Helical" evidence="8">
    <location>
        <begin position="329"/>
        <end position="351"/>
    </location>
</feature>
<dbReference type="SUPFAM" id="SSF161098">
    <property type="entry name" value="MetI-like"/>
    <property type="match status" value="2"/>
</dbReference>
<dbReference type="AlphaFoldDB" id="A0A2Z2LB78"/>
<feature type="transmembrane region" description="Helical" evidence="8">
    <location>
        <begin position="179"/>
        <end position="201"/>
    </location>
</feature>
<evidence type="ECO:0000256" key="3">
    <source>
        <dbReference type="ARBA" id="ARBA00022475"/>
    </source>
</evidence>
<feature type="transmembrane region" description="Helical" evidence="8">
    <location>
        <begin position="135"/>
        <end position="155"/>
    </location>
</feature>
<keyword evidence="2" id="KW-0813">Transport</keyword>
<evidence type="ECO:0000256" key="6">
    <source>
        <dbReference type="ARBA" id="ARBA00022989"/>
    </source>
</evidence>
<protein>
    <submittedName>
        <fullName evidence="10">Iron transporter permease</fullName>
    </submittedName>
</protein>
<feature type="transmembrane region" description="Helical" evidence="8">
    <location>
        <begin position="505"/>
        <end position="527"/>
    </location>
</feature>
<dbReference type="InterPro" id="IPR000515">
    <property type="entry name" value="MetI-like"/>
</dbReference>
<feature type="transmembrane region" description="Helical" evidence="8">
    <location>
        <begin position="363"/>
        <end position="383"/>
    </location>
</feature>
<evidence type="ECO:0000256" key="5">
    <source>
        <dbReference type="ARBA" id="ARBA00022692"/>
    </source>
</evidence>
<evidence type="ECO:0000256" key="7">
    <source>
        <dbReference type="ARBA" id="ARBA00023136"/>
    </source>
</evidence>
<keyword evidence="4" id="KW-0997">Cell inner membrane</keyword>
<accession>A0A2Z2LB78</accession>
<feature type="transmembrane region" description="Helical" evidence="8">
    <location>
        <begin position="395"/>
        <end position="416"/>
    </location>
</feature>
<sequence>MLLRFSRHLFFVILALVFASPVFSLVVVFFAESGKGFGLLATLLPEYVFNTGALMVGVGAVVALIGVMSAWFITYYSFPGRRIFEVALFLPLSIPGYIVAYVYVNMFGFAGPVQSALREFFNWEKGDYYFPDVKSLAFCTLIIGFNLYPYVYMLARTAFIAIRNSVAVATTLCCSRYKILTSVVIPAVWPSMVAGVSLVLMEVIADFGTPQFLTINTLTTGIYRHWFLLHDKYSACILALLALFFVFLLMVAEKFLRRDEDSYSAIKMNTNYCYRWHFNSKLVIAFIYFVCLLAVFLGFVLPVAPLIYWTLERLPTINYAEFFPVVLNSVGIALITATIVVTIAIVMLCLTRGRQGLSYVVRFVSMGYAIPSTITAVGIVILLGKLSQLISERFLNVALIGTIVGLLYSYTFRFLALSVGPIESGLNKIPREVDWSSMLMGHGATSTCVRVHIPMIKKSVMVGFLLAFVDTIKELSATLIIRPFNFETMATRIYELVADERPMDAAPYALAIVLMGLLSVIVLCQVFQNDKVRENRINEYVP</sequence>
<evidence type="ECO:0000256" key="1">
    <source>
        <dbReference type="ARBA" id="ARBA00004429"/>
    </source>
</evidence>
<dbReference type="KEGG" id="aoh:AOV_00695"/>
<reference evidence="10 11" key="2">
    <citation type="journal article" date="2019" name="BMC Genomics">
        <title>The Anaplasma ovis genome reveals a high proportion of pseudogenes.</title>
        <authorList>
            <person name="Liu Z."/>
            <person name="Peasley A.M."/>
            <person name="Yang J."/>
            <person name="Li Y."/>
            <person name="Guan G."/>
            <person name="Luo J."/>
            <person name="Yin H."/>
            <person name="Brayton K.A."/>
        </authorList>
    </citation>
    <scope>NUCLEOTIDE SEQUENCE [LARGE SCALE GENOMIC DNA]</scope>
    <source>
        <strain evidence="10 11">Haibei</strain>
    </source>
</reference>
<dbReference type="PANTHER" id="PTHR43357">
    <property type="entry name" value="INNER MEMBRANE ABC TRANSPORTER PERMEASE PROTEIN YDCV"/>
    <property type="match status" value="1"/>
</dbReference>
<keyword evidence="5 8" id="KW-0812">Transmembrane</keyword>
<keyword evidence="7 8" id="KW-0472">Membrane</keyword>
<dbReference type="Proteomes" id="UP000259762">
    <property type="component" value="Chromosome"/>
</dbReference>
<keyword evidence="6 8" id="KW-1133">Transmembrane helix</keyword>
<evidence type="ECO:0000313" key="10">
    <source>
        <dbReference type="EMBL" id="ASI47470.1"/>
    </source>
</evidence>
<dbReference type="Gene3D" id="1.10.3720.10">
    <property type="entry name" value="MetI-like"/>
    <property type="match status" value="2"/>
</dbReference>
<feature type="transmembrane region" description="Helical" evidence="8">
    <location>
        <begin position="232"/>
        <end position="252"/>
    </location>
</feature>
<dbReference type="InterPro" id="IPR035906">
    <property type="entry name" value="MetI-like_sf"/>
</dbReference>
<dbReference type="GO" id="GO:0055085">
    <property type="term" value="P:transmembrane transport"/>
    <property type="evidence" value="ECO:0007669"/>
    <property type="project" value="InterPro"/>
</dbReference>
<dbReference type="EMBL" id="CP015994">
    <property type="protein sequence ID" value="ASI47470.1"/>
    <property type="molecule type" value="Genomic_DNA"/>
</dbReference>
<keyword evidence="3" id="KW-1003">Cell membrane</keyword>
<dbReference type="PANTHER" id="PTHR43357:SF3">
    <property type="entry name" value="FE(3+)-TRANSPORT SYSTEM PERMEASE PROTEIN FBPB 2"/>
    <property type="match status" value="1"/>
</dbReference>
<evidence type="ECO:0000313" key="11">
    <source>
        <dbReference type="Proteomes" id="UP000259762"/>
    </source>
</evidence>
<evidence type="ECO:0000259" key="9">
    <source>
        <dbReference type="PROSITE" id="PS50928"/>
    </source>
</evidence>
<organism evidence="10 11">
    <name type="scientific">Anaplasma ovis str. Haibei</name>
    <dbReference type="NCBI Taxonomy" id="1248439"/>
    <lineage>
        <taxon>Bacteria</taxon>
        <taxon>Pseudomonadati</taxon>
        <taxon>Pseudomonadota</taxon>
        <taxon>Alphaproteobacteria</taxon>
        <taxon>Rickettsiales</taxon>
        <taxon>Anaplasmataceae</taxon>
        <taxon>Anaplasma</taxon>
    </lineage>
</organism>
<dbReference type="PROSITE" id="PS50928">
    <property type="entry name" value="ABC_TM1"/>
    <property type="match status" value="2"/>
</dbReference>
<dbReference type="RefSeq" id="WP_075138735.1">
    <property type="nucleotide sequence ID" value="NZ_CP015994.1"/>
</dbReference>
<comment type="subcellular location">
    <subcellularLocation>
        <location evidence="1">Cell inner membrane</location>
        <topology evidence="1">Multi-pass membrane protein</topology>
    </subcellularLocation>
</comment>
<feature type="domain" description="ABC transmembrane type-1" evidence="9">
    <location>
        <begin position="326"/>
        <end position="527"/>
    </location>
</feature>
<evidence type="ECO:0000256" key="8">
    <source>
        <dbReference type="SAM" id="Phobius"/>
    </source>
</evidence>
<evidence type="ECO:0000256" key="4">
    <source>
        <dbReference type="ARBA" id="ARBA00022519"/>
    </source>
</evidence>
<feature type="transmembrane region" description="Helical" evidence="8">
    <location>
        <begin position="86"/>
        <end position="104"/>
    </location>
</feature>
<dbReference type="GO" id="GO:0005886">
    <property type="term" value="C:plasma membrane"/>
    <property type="evidence" value="ECO:0007669"/>
    <property type="project" value="UniProtKB-SubCell"/>
</dbReference>
<dbReference type="CDD" id="cd06261">
    <property type="entry name" value="TM_PBP2"/>
    <property type="match status" value="2"/>
</dbReference>
<dbReference type="OrthoDB" id="9790211at2"/>